<keyword evidence="3" id="KW-1185">Reference proteome</keyword>
<accession>A0A6B0RYL7</accession>
<comment type="caution">
    <text evidence="2">The sequence shown here is derived from an EMBL/GenBank/DDBJ whole genome shotgun (WGS) entry which is preliminary data.</text>
</comment>
<feature type="signal peptide" evidence="1">
    <location>
        <begin position="1"/>
        <end position="33"/>
    </location>
</feature>
<gene>
    <name evidence="2" type="ORF">E5288_WYG014945</name>
</gene>
<evidence type="ECO:0000313" key="2">
    <source>
        <dbReference type="EMBL" id="MXQ92293.1"/>
    </source>
</evidence>
<reference evidence="2" key="1">
    <citation type="submission" date="2019-10" db="EMBL/GenBank/DDBJ databases">
        <title>The sequence and de novo assembly of the wild yak genome.</title>
        <authorList>
            <person name="Liu Y."/>
        </authorList>
    </citation>
    <scope>NUCLEOTIDE SEQUENCE [LARGE SCALE GENOMIC DNA]</scope>
    <source>
        <strain evidence="2">WY2019</strain>
    </source>
</reference>
<keyword evidence="1" id="KW-0732">Signal</keyword>
<dbReference type="Proteomes" id="UP000322234">
    <property type="component" value="Unassembled WGS sequence"/>
</dbReference>
<proteinExistence type="predicted"/>
<dbReference type="AlphaFoldDB" id="A0A6B0RYL7"/>
<evidence type="ECO:0000256" key="1">
    <source>
        <dbReference type="SAM" id="SignalP"/>
    </source>
</evidence>
<evidence type="ECO:0000313" key="3">
    <source>
        <dbReference type="Proteomes" id="UP000322234"/>
    </source>
</evidence>
<dbReference type="EMBL" id="VBQZ03000081">
    <property type="protein sequence ID" value="MXQ92293.1"/>
    <property type="molecule type" value="Genomic_DNA"/>
</dbReference>
<organism evidence="2 3">
    <name type="scientific">Bos mutus</name>
    <name type="common">wild yak</name>
    <dbReference type="NCBI Taxonomy" id="72004"/>
    <lineage>
        <taxon>Eukaryota</taxon>
        <taxon>Metazoa</taxon>
        <taxon>Chordata</taxon>
        <taxon>Craniata</taxon>
        <taxon>Vertebrata</taxon>
        <taxon>Euteleostomi</taxon>
        <taxon>Mammalia</taxon>
        <taxon>Eutheria</taxon>
        <taxon>Laurasiatheria</taxon>
        <taxon>Artiodactyla</taxon>
        <taxon>Ruminantia</taxon>
        <taxon>Pecora</taxon>
        <taxon>Bovidae</taxon>
        <taxon>Bovinae</taxon>
        <taxon>Bos</taxon>
    </lineage>
</organism>
<name>A0A6B0RYL7_9CETA</name>
<feature type="chain" id="PRO_5025620983" description="Secreted protein" evidence="1">
    <location>
        <begin position="34"/>
        <end position="71"/>
    </location>
</feature>
<protein>
    <recommendedName>
        <fullName evidence="4">Secreted protein</fullName>
    </recommendedName>
</protein>
<sequence>MFLIMVCSSCGFIPFGRLGLVLVGGSLVQRVNAAVTCVPNTSGTLEIRHLFCWGLMELLSGAWYRGENIDL</sequence>
<evidence type="ECO:0008006" key="4">
    <source>
        <dbReference type="Google" id="ProtNLM"/>
    </source>
</evidence>